<gene>
    <name evidence="2" type="ORF">NCTC11214_03275</name>
</gene>
<proteinExistence type="predicted"/>
<evidence type="ECO:0000313" key="3">
    <source>
        <dbReference type="Proteomes" id="UP000281391"/>
    </source>
</evidence>
<keyword evidence="1" id="KW-0812">Transmembrane</keyword>
<protein>
    <submittedName>
        <fullName evidence="2">Uncharacterized protein</fullName>
    </submittedName>
</protein>
<evidence type="ECO:0000313" key="2">
    <source>
        <dbReference type="EMBL" id="VDZ60021.1"/>
    </source>
</evidence>
<keyword evidence="1" id="KW-0472">Membrane</keyword>
<evidence type="ECO:0000256" key="1">
    <source>
        <dbReference type="SAM" id="Phobius"/>
    </source>
</evidence>
<keyword evidence="1" id="KW-1133">Transmembrane helix</keyword>
<name>A0A3S4ED12_SEROD</name>
<accession>A0A3S4ED12</accession>
<organism evidence="2 3">
    <name type="scientific">Serratia odorifera</name>
    <dbReference type="NCBI Taxonomy" id="618"/>
    <lineage>
        <taxon>Bacteria</taxon>
        <taxon>Pseudomonadati</taxon>
        <taxon>Pseudomonadota</taxon>
        <taxon>Gammaproteobacteria</taxon>
        <taxon>Enterobacterales</taxon>
        <taxon>Yersiniaceae</taxon>
        <taxon>Serratia</taxon>
    </lineage>
</organism>
<feature type="transmembrane region" description="Helical" evidence="1">
    <location>
        <begin position="7"/>
        <end position="30"/>
    </location>
</feature>
<dbReference type="EMBL" id="LR134117">
    <property type="protein sequence ID" value="VDZ60021.1"/>
    <property type="molecule type" value="Genomic_DNA"/>
</dbReference>
<reference evidence="2 3" key="1">
    <citation type="submission" date="2018-12" db="EMBL/GenBank/DDBJ databases">
        <authorList>
            <consortium name="Pathogen Informatics"/>
        </authorList>
    </citation>
    <scope>NUCLEOTIDE SEQUENCE [LARGE SCALE GENOMIC DNA]</scope>
    <source>
        <strain evidence="2 3">NCTC11214</strain>
    </source>
</reference>
<sequence>MEWSRRNIWCVILLTCLVFWVMLLVGLNAVA</sequence>
<dbReference type="Proteomes" id="UP000281391">
    <property type="component" value="Chromosome"/>
</dbReference>
<dbReference type="KEGG" id="sof:NCTC11214_03275"/>
<dbReference type="AlphaFoldDB" id="A0A3S4ED12"/>